<feature type="non-terminal residue" evidence="1">
    <location>
        <position position="1"/>
    </location>
</feature>
<evidence type="ECO:0000313" key="2">
    <source>
        <dbReference type="Proteomes" id="UP000053841"/>
    </source>
</evidence>
<dbReference type="GeneID" id="19152166"/>
<dbReference type="KEGG" id="bze:COCCADRAFT_86492"/>
<dbReference type="HOGENOM" id="CLU_2533530_0_0_1"/>
<dbReference type="RefSeq" id="XP_007708580.1">
    <property type="nucleotide sequence ID" value="XM_007710390.1"/>
</dbReference>
<keyword evidence="2" id="KW-1185">Reference proteome</keyword>
<sequence length="84" mass="9275">NSEPRCDAMLIDKAATRVGDACSVRRAAWGGSGEWRGRTRFNYIFGPIHLRPSVSRRALVARGYAVLPVTTQCASMFRYGDSLP</sequence>
<proteinExistence type="predicted"/>
<name>W6YHD0_COCC2</name>
<dbReference type="AlphaFoldDB" id="W6YHD0"/>
<dbReference type="EMBL" id="KI964554">
    <property type="protein sequence ID" value="EUC37128.1"/>
    <property type="molecule type" value="Genomic_DNA"/>
</dbReference>
<organism evidence="1 2">
    <name type="scientific">Cochliobolus carbonum (strain 26-R-13)</name>
    <name type="common">Maize leaf spot fungus</name>
    <name type="synonym">Bipolaris zeicola</name>
    <dbReference type="NCBI Taxonomy" id="930089"/>
    <lineage>
        <taxon>Eukaryota</taxon>
        <taxon>Fungi</taxon>
        <taxon>Dikarya</taxon>
        <taxon>Ascomycota</taxon>
        <taxon>Pezizomycotina</taxon>
        <taxon>Dothideomycetes</taxon>
        <taxon>Pleosporomycetidae</taxon>
        <taxon>Pleosporales</taxon>
        <taxon>Pleosporineae</taxon>
        <taxon>Pleosporaceae</taxon>
        <taxon>Bipolaris</taxon>
    </lineage>
</organism>
<protein>
    <submittedName>
        <fullName evidence="1">Uncharacterized protein</fullName>
    </submittedName>
</protein>
<reference evidence="1 2" key="1">
    <citation type="journal article" date="2013" name="PLoS Genet.">
        <title>Comparative genome structure, secondary metabolite, and effector coding capacity across Cochliobolus pathogens.</title>
        <authorList>
            <person name="Condon B.J."/>
            <person name="Leng Y."/>
            <person name="Wu D."/>
            <person name="Bushley K.E."/>
            <person name="Ohm R.A."/>
            <person name="Otillar R."/>
            <person name="Martin J."/>
            <person name="Schackwitz W."/>
            <person name="Grimwood J."/>
            <person name="MohdZainudin N."/>
            <person name="Xue C."/>
            <person name="Wang R."/>
            <person name="Manning V.A."/>
            <person name="Dhillon B."/>
            <person name="Tu Z.J."/>
            <person name="Steffenson B.J."/>
            <person name="Salamov A."/>
            <person name="Sun H."/>
            <person name="Lowry S."/>
            <person name="LaButti K."/>
            <person name="Han J."/>
            <person name="Copeland A."/>
            <person name="Lindquist E."/>
            <person name="Barry K."/>
            <person name="Schmutz J."/>
            <person name="Baker S.E."/>
            <person name="Ciuffetti L.M."/>
            <person name="Grigoriev I.V."/>
            <person name="Zhong S."/>
            <person name="Turgeon B.G."/>
        </authorList>
    </citation>
    <scope>NUCLEOTIDE SEQUENCE [LARGE SCALE GENOMIC DNA]</scope>
    <source>
        <strain evidence="1 2">26-R-13</strain>
    </source>
</reference>
<accession>W6YHD0</accession>
<gene>
    <name evidence="1" type="ORF">COCCADRAFT_86492</name>
</gene>
<dbReference type="Proteomes" id="UP000053841">
    <property type="component" value="Unassembled WGS sequence"/>
</dbReference>
<evidence type="ECO:0000313" key="1">
    <source>
        <dbReference type="EMBL" id="EUC37128.1"/>
    </source>
</evidence>